<dbReference type="Proteomes" id="UP000281955">
    <property type="component" value="Unassembled WGS sequence"/>
</dbReference>
<accession>A0A420XQ50</accession>
<dbReference type="PANTHER" id="PTHR30411">
    <property type="entry name" value="CYTOPLASMIC PROTEIN"/>
    <property type="match status" value="1"/>
</dbReference>
<dbReference type="SUPFAM" id="SSF55826">
    <property type="entry name" value="YbaK/ProRS associated domain"/>
    <property type="match status" value="1"/>
</dbReference>
<keyword evidence="3" id="KW-1185">Reference proteome</keyword>
<comment type="caution">
    <text evidence="2">The sequence shown here is derived from an EMBL/GenBank/DDBJ whole genome shotgun (WGS) entry which is preliminary data.</text>
</comment>
<dbReference type="GO" id="GO:0002161">
    <property type="term" value="F:aminoacyl-tRNA deacylase activity"/>
    <property type="evidence" value="ECO:0007669"/>
    <property type="project" value="InterPro"/>
</dbReference>
<dbReference type="InterPro" id="IPR036754">
    <property type="entry name" value="YbaK/aa-tRNA-synt-asso_dom_sf"/>
</dbReference>
<name>A0A420XQ50_9ACTN</name>
<dbReference type="Gene3D" id="3.90.960.10">
    <property type="entry name" value="YbaK/aminoacyl-tRNA synthetase-associated domain"/>
    <property type="match status" value="1"/>
</dbReference>
<evidence type="ECO:0000313" key="3">
    <source>
        <dbReference type="Proteomes" id="UP000281955"/>
    </source>
</evidence>
<proteinExistence type="predicted"/>
<dbReference type="EMBL" id="RBWV01000011">
    <property type="protein sequence ID" value="RKS75413.1"/>
    <property type="molecule type" value="Genomic_DNA"/>
</dbReference>
<evidence type="ECO:0000313" key="2">
    <source>
        <dbReference type="EMBL" id="RKS75413.1"/>
    </source>
</evidence>
<dbReference type="AlphaFoldDB" id="A0A420XQ50"/>
<dbReference type="InParanoid" id="A0A420XQ50"/>
<protein>
    <submittedName>
        <fullName evidence="2">Prolyl-tRNA editing enzyme YbaK/EbsC (Cys-tRNA(Pro) deacylase)</fullName>
    </submittedName>
</protein>
<organism evidence="2 3">
    <name type="scientific">Motilibacter peucedani</name>
    <dbReference type="NCBI Taxonomy" id="598650"/>
    <lineage>
        <taxon>Bacteria</taxon>
        <taxon>Bacillati</taxon>
        <taxon>Actinomycetota</taxon>
        <taxon>Actinomycetes</taxon>
        <taxon>Motilibacterales</taxon>
        <taxon>Motilibacteraceae</taxon>
        <taxon>Motilibacter</taxon>
    </lineage>
</organism>
<dbReference type="PANTHER" id="PTHR30411:SF1">
    <property type="entry name" value="CYTOPLASMIC PROTEIN"/>
    <property type="match status" value="1"/>
</dbReference>
<reference evidence="2 3" key="1">
    <citation type="submission" date="2018-10" db="EMBL/GenBank/DDBJ databases">
        <title>Genomic Encyclopedia of Archaeal and Bacterial Type Strains, Phase II (KMG-II): from individual species to whole genera.</title>
        <authorList>
            <person name="Goeker M."/>
        </authorList>
    </citation>
    <scope>NUCLEOTIDE SEQUENCE [LARGE SCALE GENOMIC DNA]</scope>
    <source>
        <strain evidence="2 3">RP-AC37</strain>
    </source>
</reference>
<feature type="domain" description="YbaK/aminoacyl-tRNA synthetase-associated" evidence="1">
    <location>
        <begin position="40"/>
        <end position="163"/>
    </location>
</feature>
<dbReference type="Pfam" id="PF04073">
    <property type="entry name" value="tRNA_edit"/>
    <property type="match status" value="1"/>
</dbReference>
<gene>
    <name evidence="2" type="ORF">CLV35_1879</name>
</gene>
<sequence>MTDQLDYAPALDRTDLLAPPVVEALRGGDASGVRVAPVDPSAADTAEFCARYGVGLDESANCVVVVGRREGIERYAACVVLATTRADVNGAGRRLLGVRKASFAPMETAVGLTGMEHGGITPVGLPADWLVLVDAAVASSASVIVGSGTRTAKLRLSGADLVALSGGQVVDGLGRPVASAGGGG</sequence>
<evidence type="ECO:0000259" key="1">
    <source>
        <dbReference type="Pfam" id="PF04073"/>
    </source>
</evidence>
<dbReference type="InterPro" id="IPR007214">
    <property type="entry name" value="YbaK/aa-tRNA-synth-assoc-dom"/>
</dbReference>